<dbReference type="AlphaFoldDB" id="A0A0K8QQN5"/>
<dbReference type="Pfam" id="PF12840">
    <property type="entry name" value="HTH_20"/>
    <property type="match status" value="1"/>
</dbReference>
<protein>
    <recommendedName>
        <fullName evidence="1">HTH arsR-type domain-containing protein</fullName>
    </recommendedName>
</protein>
<dbReference type="STRING" id="1475481.GCA_000953855_02567"/>
<dbReference type="EMBL" id="DF970247">
    <property type="protein sequence ID" value="GAP67204.1"/>
    <property type="molecule type" value="Genomic_DNA"/>
</dbReference>
<name>A0A0K8QQN5_9GAMM</name>
<dbReference type="InterPro" id="IPR001845">
    <property type="entry name" value="HTH_ArsR_DNA-bd_dom"/>
</dbReference>
<gene>
    <name evidence="2" type="ORF">MBSD_n2520</name>
</gene>
<proteinExistence type="predicted"/>
<evidence type="ECO:0000313" key="2">
    <source>
        <dbReference type="EMBL" id="GAP67204.1"/>
    </source>
</evidence>
<dbReference type="Proteomes" id="UP000253740">
    <property type="component" value="Unassembled WGS sequence"/>
</dbReference>
<sequence>MARRERHDGKLEHPREVELLASPIRQEIVDTLEALGGEAPVAAIAAQLGRPADGLYYHLRLLAAGGLLDELPTDGDGRRYRTRSGGARLRLRYRPGATANARAVARVAAGMLRIAGRDFGAALGDPAVAVEGPRRALWASRTKGWVGAAELEEINRLLLRLGELLRRPRAPRRDRLLSLTWVLAPVAARPARRAAAPRRGRRSI</sequence>
<dbReference type="InterPro" id="IPR036390">
    <property type="entry name" value="WH_DNA-bd_sf"/>
</dbReference>
<accession>A0A0K8QQN5</accession>
<dbReference type="OrthoDB" id="8755747at2"/>
<dbReference type="SUPFAM" id="SSF46785">
    <property type="entry name" value="Winged helix' DNA-binding domain"/>
    <property type="match status" value="1"/>
</dbReference>
<keyword evidence="3" id="KW-1185">Reference proteome</keyword>
<dbReference type="Gene3D" id="1.10.10.10">
    <property type="entry name" value="Winged helix-like DNA-binding domain superfamily/Winged helix DNA-binding domain"/>
    <property type="match status" value="1"/>
</dbReference>
<evidence type="ECO:0000313" key="3">
    <source>
        <dbReference type="Proteomes" id="UP000253740"/>
    </source>
</evidence>
<dbReference type="GO" id="GO:0003700">
    <property type="term" value="F:DNA-binding transcription factor activity"/>
    <property type="evidence" value="ECO:0007669"/>
    <property type="project" value="InterPro"/>
</dbReference>
<organism evidence="2">
    <name type="scientific">Mizugakiibacter sediminis</name>
    <dbReference type="NCBI Taxonomy" id="1475481"/>
    <lineage>
        <taxon>Bacteria</taxon>
        <taxon>Pseudomonadati</taxon>
        <taxon>Pseudomonadota</taxon>
        <taxon>Gammaproteobacteria</taxon>
        <taxon>Lysobacterales</taxon>
        <taxon>Rhodanobacteraceae</taxon>
        <taxon>Mizugakiibacter</taxon>
    </lineage>
</organism>
<dbReference type="InterPro" id="IPR036388">
    <property type="entry name" value="WH-like_DNA-bd_sf"/>
</dbReference>
<dbReference type="SMART" id="SM00418">
    <property type="entry name" value="HTH_ARSR"/>
    <property type="match status" value="1"/>
</dbReference>
<feature type="domain" description="HTH arsR-type" evidence="1">
    <location>
        <begin position="18"/>
        <end position="113"/>
    </location>
</feature>
<reference evidence="2" key="1">
    <citation type="submission" date="2015-08" db="EMBL/GenBank/DDBJ databases">
        <title>Complete DNA Sequence of Pseudomonas syringae pv. actinidiae, the Causal Agent of Kiwifruit Canker Disease.</title>
        <authorList>
            <person name="Rikkerink E.H.A."/>
            <person name="Fineran P.C."/>
        </authorList>
    </citation>
    <scope>NUCLEOTIDE SEQUENCE</scope>
    <source>
        <strain evidence="2">SkMP5</strain>
    </source>
</reference>
<evidence type="ECO:0000259" key="1">
    <source>
        <dbReference type="SMART" id="SM00418"/>
    </source>
</evidence>
<dbReference type="RefSeq" id="WP_062537756.1">
    <property type="nucleotide sequence ID" value="NZ_DF970247.1"/>
</dbReference>